<feature type="domain" description="Aminoglycoside phosphotransferase" evidence="10">
    <location>
        <begin position="125"/>
        <end position="270"/>
    </location>
</feature>
<gene>
    <name evidence="11" type="ORF">PGLA1383_LOCUS44842</name>
    <name evidence="12" type="ORF">PGLA2088_LOCUS43499</name>
</gene>
<evidence type="ECO:0000256" key="3">
    <source>
        <dbReference type="ARBA" id="ARBA00022490"/>
    </source>
</evidence>
<evidence type="ECO:0000313" key="13">
    <source>
        <dbReference type="Proteomes" id="UP000654075"/>
    </source>
</evidence>
<evidence type="ECO:0000256" key="6">
    <source>
        <dbReference type="ARBA" id="ARBA00036820"/>
    </source>
</evidence>
<evidence type="ECO:0000313" key="11">
    <source>
        <dbReference type="EMBL" id="CAE8628170.1"/>
    </source>
</evidence>
<evidence type="ECO:0000256" key="1">
    <source>
        <dbReference type="ARBA" id="ARBA00004496"/>
    </source>
</evidence>
<organism evidence="11 13">
    <name type="scientific">Polarella glacialis</name>
    <name type="common">Dinoflagellate</name>
    <dbReference type="NCBI Taxonomy" id="89957"/>
    <lineage>
        <taxon>Eukaryota</taxon>
        <taxon>Sar</taxon>
        <taxon>Alveolata</taxon>
        <taxon>Dinophyceae</taxon>
        <taxon>Suessiales</taxon>
        <taxon>Suessiaceae</taxon>
        <taxon>Polarella</taxon>
    </lineage>
</organism>
<comment type="function">
    <text evidence="7">Catalyzes the GTP-dependent phosphorylation of 5-hydroxy-L-lysine.</text>
</comment>
<dbReference type="InterPro" id="IPR002575">
    <property type="entry name" value="Aminoglycoside_PTrfase"/>
</dbReference>
<dbReference type="PANTHER" id="PTHR21064">
    <property type="entry name" value="AMINOGLYCOSIDE PHOSPHOTRANSFERASE DOMAIN-CONTAINING PROTEIN-RELATED"/>
    <property type="match status" value="1"/>
</dbReference>
<dbReference type="OMA" id="QNDANEY"/>
<dbReference type="PANTHER" id="PTHR21064:SF1">
    <property type="entry name" value="HYDROXYLYSINE KINASE"/>
    <property type="match status" value="1"/>
</dbReference>
<comment type="subcellular location">
    <subcellularLocation>
        <location evidence="1">Cytoplasm</location>
    </subcellularLocation>
</comment>
<evidence type="ECO:0000256" key="9">
    <source>
        <dbReference type="ARBA" id="ARBA00040505"/>
    </source>
</evidence>
<keyword evidence="13" id="KW-1185">Reference proteome</keyword>
<dbReference type="InterPro" id="IPR050249">
    <property type="entry name" value="Pseudomonas-type_ThrB"/>
</dbReference>
<name>A0A813GU73_POLGL</name>
<dbReference type="GO" id="GO:0047992">
    <property type="term" value="F:hydroxylysine kinase activity"/>
    <property type="evidence" value="ECO:0007669"/>
    <property type="project" value="UniProtKB-EC"/>
</dbReference>
<dbReference type="AlphaFoldDB" id="A0A813GU73"/>
<protein>
    <recommendedName>
        <fullName evidence="9">Hydroxylysine kinase</fullName>
        <ecNumber evidence="8">2.7.1.81</ecNumber>
    </recommendedName>
</protein>
<keyword evidence="4" id="KW-0808">Transferase</keyword>
<evidence type="ECO:0000256" key="4">
    <source>
        <dbReference type="ARBA" id="ARBA00022679"/>
    </source>
</evidence>
<accession>A0A813GU73</accession>
<dbReference type="EMBL" id="CAJNNV010029353">
    <property type="protein sequence ID" value="CAE8628170.1"/>
    <property type="molecule type" value="Genomic_DNA"/>
</dbReference>
<keyword evidence="3" id="KW-0963">Cytoplasm</keyword>
<keyword evidence="5" id="KW-0418">Kinase</keyword>
<evidence type="ECO:0000256" key="7">
    <source>
        <dbReference type="ARBA" id="ARBA00037368"/>
    </source>
</evidence>
<dbReference type="EC" id="2.7.1.81" evidence="8"/>
<reference evidence="11" key="1">
    <citation type="submission" date="2021-02" db="EMBL/GenBank/DDBJ databases">
        <authorList>
            <person name="Dougan E. K."/>
            <person name="Rhodes N."/>
            <person name="Thang M."/>
            <person name="Chan C."/>
        </authorList>
    </citation>
    <scope>NUCLEOTIDE SEQUENCE</scope>
</reference>
<dbReference type="SUPFAM" id="SSF56112">
    <property type="entry name" value="Protein kinase-like (PK-like)"/>
    <property type="match status" value="1"/>
</dbReference>
<dbReference type="Proteomes" id="UP000654075">
    <property type="component" value="Unassembled WGS sequence"/>
</dbReference>
<dbReference type="Proteomes" id="UP000626109">
    <property type="component" value="Unassembled WGS sequence"/>
</dbReference>
<evidence type="ECO:0000313" key="12">
    <source>
        <dbReference type="EMBL" id="CAE8724031.1"/>
    </source>
</evidence>
<dbReference type="Gene3D" id="3.90.1200.10">
    <property type="match status" value="1"/>
</dbReference>
<evidence type="ECO:0000256" key="5">
    <source>
        <dbReference type="ARBA" id="ARBA00022777"/>
    </source>
</evidence>
<evidence type="ECO:0000256" key="8">
    <source>
        <dbReference type="ARBA" id="ARBA00038873"/>
    </source>
</evidence>
<evidence type="ECO:0000256" key="2">
    <source>
        <dbReference type="ARBA" id="ARBA00006219"/>
    </source>
</evidence>
<dbReference type="InterPro" id="IPR011009">
    <property type="entry name" value="Kinase-like_dom_sf"/>
</dbReference>
<evidence type="ECO:0000259" key="10">
    <source>
        <dbReference type="Pfam" id="PF01636"/>
    </source>
</evidence>
<dbReference type="EMBL" id="CAJNNW010034826">
    <property type="protein sequence ID" value="CAE8724031.1"/>
    <property type="molecule type" value="Genomic_DNA"/>
</dbReference>
<dbReference type="Pfam" id="PF01636">
    <property type="entry name" value="APH"/>
    <property type="match status" value="1"/>
</dbReference>
<sequence length="369" mass="40996">MSTQDSSIDDRPTFSWPDVAASVAARFGEFEFVRKLPSERDLNFLVRPLVAVNGSDGVADEADMVVFKVHNPNDSWDFVECQSLAMERASSSGASCQRLLRTLGPEREAIVSLPIPGRELSVEGIAPRCLCRALSFLPGRMLAEAAAEAADNVSLWRYVGEAVGSVTAALLDFQHEAAKREFAWDLQRCDRVVASHLADVEESRRPLLQRVLEKQRQELEPLLPRLRRSVVHNDPNDYNLVVGREGVGVLDFGDMLYSYTCSDAAICMAYLLFHCPEGSSLAESLVPFVESFNRRCALEEAEFEALFGLAVMRVCTSVSMSAYQSRLDPGNEYLLISSKPAWRLLERLEEFDNSTQPAVLFKAACGFQV</sequence>
<comment type="catalytic activity">
    <reaction evidence="6">
        <text>(5R)-5-hydroxy-L-lysine + GTP = (5R)-5-phosphooxy-L-lysine + GDP + H(+)</text>
        <dbReference type="Rhea" id="RHEA:19049"/>
        <dbReference type="ChEBI" id="CHEBI:15378"/>
        <dbReference type="ChEBI" id="CHEBI:37565"/>
        <dbReference type="ChEBI" id="CHEBI:57882"/>
        <dbReference type="ChEBI" id="CHEBI:58189"/>
        <dbReference type="ChEBI" id="CHEBI:58357"/>
        <dbReference type="EC" id="2.7.1.81"/>
    </reaction>
</comment>
<comment type="similarity">
    <text evidence="2">Belongs to the aminoglycoside phosphotransferase family.</text>
</comment>
<dbReference type="GO" id="GO:0005737">
    <property type="term" value="C:cytoplasm"/>
    <property type="evidence" value="ECO:0007669"/>
    <property type="project" value="UniProtKB-SubCell"/>
</dbReference>
<dbReference type="OrthoDB" id="9973935at2759"/>
<comment type="caution">
    <text evidence="11">The sequence shown here is derived from an EMBL/GenBank/DDBJ whole genome shotgun (WGS) entry which is preliminary data.</text>
</comment>
<proteinExistence type="inferred from homology"/>